<dbReference type="HOGENOM" id="CLU_2860157_0_0_6"/>
<dbReference type="KEGG" id="cbd:CBUD_1029"/>
<proteinExistence type="predicted"/>
<name>A9KG62_COXBN</name>
<accession>A9KG62</accession>
<dbReference type="EMBL" id="CP000733">
    <property type="protein sequence ID" value="ABS78359.1"/>
    <property type="molecule type" value="Genomic_DNA"/>
</dbReference>
<reference evidence="1 2" key="1">
    <citation type="journal article" date="2009" name="Infect. Immun.">
        <title>Comparative genomics reveal extensive transposon-mediated genomic plasticity and diversity among potential effector proteins within the genus Coxiella.</title>
        <authorList>
            <person name="Beare P.A."/>
            <person name="Unsworth N."/>
            <person name="Andoh M."/>
            <person name="Voth D.E."/>
            <person name="Omsland A."/>
            <person name="Gilk S.D."/>
            <person name="Williams K.P."/>
            <person name="Sobral B.W."/>
            <person name="Kupko J.J.III."/>
            <person name="Porcella S.F."/>
            <person name="Samuel J.E."/>
            <person name="Heinzen R.A."/>
        </authorList>
    </citation>
    <scope>NUCLEOTIDE SEQUENCE [LARGE SCALE GENOMIC DNA]</scope>
    <source>
        <strain evidence="1 2">Dugway 5J108-111</strain>
    </source>
</reference>
<protein>
    <submittedName>
        <fullName evidence="1">Hypothetical membrane associated protein</fullName>
    </submittedName>
</protein>
<dbReference type="RefSeq" id="WP_005768621.1">
    <property type="nucleotide sequence ID" value="NC_009727.1"/>
</dbReference>
<gene>
    <name evidence="1" type="ordered locus">CBUD_1029</name>
</gene>
<sequence length="64" mass="7317">MRIYLDESGSFLCVPDESSSVSCVAALVISNNLYYRMVVEFEAWKKILFQKVKLIKMAKPKAQV</sequence>
<organism evidence="1 2">
    <name type="scientific">Coxiella burnetii (strain Dugway 5J108-111)</name>
    <dbReference type="NCBI Taxonomy" id="434922"/>
    <lineage>
        <taxon>Bacteria</taxon>
        <taxon>Pseudomonadati</taxon>
        <taxon>Pseudomonadota</taxon>
        <taxon>Gammaproteobacteria</taxon>
        <taxon>Legionellales</taxon>
        <taxon>Coxiellaceae</taxon>
        <taxon>Coxiella</taxon>
    </lineage>
</organism>
<evidence type="ECO:0000313" key="2">
    <source>
        <dbReference type="Proteomes" id="UP000008555"/>
    </source>
</evidence>
<dbReference type="AlphaFoldDB" id="A9KG62"/>
<evidence type="ECO:0000313" key="1">
    <source>
        <dbReference type="EMBL" id="ABS78359.1"/>
    </source>
</evidence>
<dbReference type="Proteomes" id="UP000008555">
    <property type="component" value="Chromosome"/>
</dbReference>